<dbReference type="PANTHER" id="PTHR10631">
    <property type="entry name" value="N 2 ,N 2 -DIMETHYLGUANOSINE TRNA METHYLTRANSFERASE"/>
    <property type="match status" value="1"/>
</dbReference>
<dbReference type="Gene3D" id="3.30.56.70">
    <property type="entry name" value="N2,N2-dimethylguanosine tRNA methyltransferase, C-terminal domain"/>
    <property type="match status" value="1"/>
</dbReference>
<dbReference type="CDD" id="cd02440">
    <property type="entry name" value="AdoMet_MTases"/>
    <property type="match status" value="1"/>
</dbReference>
<dbReference type="InterPro" id="IPR029063">
    <property type="entry name" value="SAM-dependent_MTases_sf"/>
</dbReference>
<evidence type="ECO:0000256" key="2">
    <source>
        <dbReference type="ARBA" id="ARBA00022603"/>
    </source>
</evidence>
<keyword evidence="5 9" id="KW-0819">tRNA processing</keyword>
<keyword evidence="2 9" id="KW-0489">Methyltransferase</keyword>
<sequence>MSWRRRIADSAIFFELMKAAGFRVHHHGSCVYSFFKPDVLSPYLQSLLVLPPDVFKMSGLPQPSPAQHEEGSAKVMVGSSVFFSKHQELQRDMTVLLLQHLQGPTSSPSPKHIRILDALSGCGIRAIRYALEVPLVASVVANDVDADAASSIQQNILRNQVAHVIKPSRMDAIDCMRRTKNGGRYDVIDLDPFGPCASLLASAIATVSTGGLICATDTDMQTLLGKTSHAHAQCHAQYGAVPVTAAYGKELAIRIVVGAAAAMATACDRYIEPVLCTAVEFFVRVHFRVHDLPPQGGCVMPVKLSVVHQCIRCSFFRLRPLGKATGDSRDDGQDSSPTCPVCGGLLQVGGPLWTGPLQDKPTIMSMVANTSAASQSTPAFSVVRSISQEMLGDVDDLVLSISIPKLFRPYKGVVASVPSKFAFLKALTALGYAATSTHLDPTGTKTNAPLLVVYRVVVTWLHAHECLATSPILPSVLPLPTTDLTFPPRDSQNYPVAFAPRIKCLVDHTWHRPVAAQQTRTDDVRGHTWHVYESTFEAVVAVLAQSRAQDCVVLHGHRYVLPSSLHIPSGITVQGRPTAPHTTMVGQIVVKNSSHVTLRHLHIHCPAPLPSAAAPATGIEASKRPARFHPVLIASSFNVQLEQCTISCGRHAPVLACVGIVDGSTNVGLTTCAIHAGPQAGACVAGKSKVVVRDCTIDDVAGCGVDVQSGSEAYVVGTRVANCGKSGLFVHSFASLLLEDSHIDRNGMAAVEVTTQATAILRRNVLSRGKKGGLLVHSSGRVELAEANVVTKNALAGVDVRGVGSVAVIKHNHVCNGRASGVFVSDDGAVYLHDNAILGNKRAGIEAADAVVYRNGHDDASATAGNGIPELGDTRQPSARLEHG</sequence>
<dbReference type="RefSeq" id="XP_008871156.1">
    <property type="nucleotide sequence ID" value="XM_008872934.1"/>
</dbReference>
<comment type="catalytic activity">
    <reaction evidence="8">
        <text>guanosine(26) in tRNA + 2 S-adenosyl-L-methionine = N(2)-dimethylguanosine(26) in tRNA + 2 S-adenosyl-L-homocysteine + 2 H(+)</text>
        <dbReference type="Rhea" id="RHEA:43140"/>
        <dbReference type="Rhea" id="RHEA-COMP:10359"/>
        <dbReference type="Rhea" id="RHEA-COMP:10360"/>
        <dbReference type="ChEBI" id="CHEBI:15378"/>
        <dbReference type="ChEBI" id="CHEBI:57856"/>
        <dbReference type="ChEBI" id="CHEBI:59789"/>
        <dbReference type="ChEBI" id="CHEBI:74269"/>
        <dbReference type="ChEBI" id="CHEBI:74513"/>
        <dbReference type="EC" id="2.1.1.216"/>
    </reaction>
</comment>
<evidence type="ECO:0000256" key="9">
    <source>
        <dbReference type="PROSITE-ProRule" id="PRU00958"/>
    </source>
</evidence>
<organism evidence="12">
    <name type="scientific">Aphanomyces invadans</name>
    <dbReference type="NCBI Taxonomy" id="157072"/>
    <lineage>
        <taxon>Eukaryota</taxon>
        <taxon>Sar</taxon>
        <taxon>Stramenopiles</taxon>
        <taxon>Oomycota</taxon>
        <taxon>Saprolegniomycetes</taxon>
        <taxon>Saprolegniales</taxon>
        <taxon>Verrucalvaceae</taxon>
        <taxon>Aphanomyces</taxon>
    </lineage>
</organism>
<feature type="region of interest" description="Disordered" evidence="10">
    <location>
        <begin position="861"/>
        <end position="884"/>
    </location>
</feature>
<accession>A0A024U114</accession>
<reference evidence="12" key="1">
    <citation type="submission" date="2013-12" db="EMBL/GenBank/DDBJ databases">
        <title>The Genome Sequence of Aphanomyces invadans NJM9701.</title>
        <authorList>
            <consortium name="The Broad Institute Genomics Platform"/>
            <person name="Russ C."/>
            <person name="Tyler B."/>
            <person name="van West P."/>
            <person name="Dieguez-Uribeondo J."/>
            <person name="Young S.K."/>
            <person name="Zeng Q."/>
            <person name="Gargeya S."/>
            <person name="Fitzgerald M."/>
            <person name="Abouelleil A."/>
            <person name="Alvarado L."/>
            <person name="Chapman S.B."/>
            <person name="Gainer-Dewar J."/>
            <person name="Goldberg J."/>
            <person name="Griggs A."/>
            <person name="Gujja S."/>
            <person name="Hansen M."/>
            <person name="Howarth C."/>
            <person name="Imamovic A."/>
            <person name="Ireland A."/>
            <person name="Larimer J."/>
            <person name="McCowan C."/>
            <person name="Murphy C."/>
            <person name="Pearson M."/>
            <person name="Poon T.W."/>
            <person name="Priest M."/>
            <person name="Roberts A."/>
            <person name="Saif S."/>
            <person name="Shea T."/>
            <person name="Sykes S."/>
            <person name="Wortman J."/>
            <person name="Nusbaum C."/>
            <person name="Birren B."/>
        </authorList>
    </citation>
    <scope>NUCLEOTIDE SEQUENCE [LARGE SCALE GENOMIC DNA]</scope>
    <source>
        <strain evidence="12">NJM9701</strain>
    </source>
</reference>
<feature type="domain" description="Right handed beta helix" evidence="11">
    <location>
        <begin position="626"/>
        <end position="765"/>
    </location>
</feature>
<dbReference type="eggNOG" id="KOG1777">
    <property type="taxonomic scope" value="Eukaryota"/>
</dbReference>
<dbReference type="InterPro" id="IPR039448">
    <property type="entry name" value="Beta_helix"/>
</dbReference>
<dbReference type="STRING" id="157072.A0A024U114"/>
<evidence type="ECO:0000256" key="7">
    <source>
        <dbReference type="ARBA" id="ARBA00039099"/>
    </source>
</evidence>
<dbReference type="AlphaFoldDB" id="A0A024U114"/>
<dbReference type="GeneID" id="20084591"/>
<keyword evidence="6 9" id="KW-0694">RNA-binding</keyword>
<dbReference type="SMART" id="SM00710">
    <property type="entry name" value="PbH1"/>
    <property type="match status" value="7"/>
</dbReference>
<dbReference type="PROSITE" id="PS51626">
    <property type="entry name" value="SAM_MT_TRM1"/>
    <property type="match status" value="1"/>
</dbReference>
<keyword evidence="3 9" id="KW-0808">Transferase</keyword>
<evidence type="ECO:0000256" key="1">
    <source>
        <dbReference type="ARBA" id="ARBA00022555"/>
    </source>
</evidence>
<keyword evidence="4 9" id="KW-0949">S-adenosyl-L-methionine</keyword>
<dbReference type="SUPFAM" id="SSF51126">
    <property type="entry name" value="Pectin lyase-like"/>
    <property type="match status" value="1"/>
</dbReference>
<dbReference type="Pfam" id="PF13229">
    <property type="entry name" value="Beta_helix"/>
    <property type="match status" value="1"/>
</dbReference>
<dbReference type="EMBL" id="KI913965">
    <property type="protein sequence ID" value="ETW00131.1"/>
    <property type="molecule type" value="Genomic_DNA"/>
</dbReference>
<dbReference type="GO" id="GO:0002940">
    <property type="term" value="P:tRNA N2-guanine methylation"/>
    <property type="evidence" value="ECO:0007669"/>
    <property type="project" value="TreeGrafter"/>
</dbReference>
<dbReference type="GO" id="GO:0005634">
    <property type="term" value="C:nucleus"/>
    <property type="evidence" value="ECO:0007669"/>
    <property type="project" value="TreeGrafter"/>
</dbReference>
<dbReference type="eggNOG" id="KOG1253">
    <property type="taxonomic scope" value="Eukaryota"/>
</dbReference>
<evidence type="ECO:0000256" key="10">
    <source>
        <dbReference type="SAM" id="MobiDB-lite"/>
    </source>
</evidence>
<evidence type="ECO:0000256" key="6">
    <source>
        <dbReference type="ARBA" id="ARBA00022884"/>
    </source>
</evidence>
<gene>
    <name evidence="12" type="ORF">H310_07541</name>
</gene>
<keyword evidence="1 9" id="KW-0820">tRNA-binding</keyword>
<evidence type="ECO:0000256" key="3">
    <source>
        <dbReference type="ARBA" id="ARBA00022679"/>
    </source>
</evidence>
<proteinExistence type="inferred from homology"/>
<dbReference type="SUPFAM" id="SSF53335">
    <property type="entry name" value="S-adenosyl-L-methionine-dependent methyltransferases"/>
    <property type="match status" value="1"/>
</dbReference>
<evidence type="ECO:0000256" key="5">
    <source>
        <dbReference type="ARBA" id="ARBA00022694"/>
    </source>
</evidence>
<evidence type="ECO:0000313" key="12">
    <source>
        <dbReference type="EMBL" id="ETW00131.1"/>
    </source>
</evidence>
<dbReference type="Gene3D" id="3.40.50.150">
    <property type="entry name" value="Vaccinia Virus protein VP39"/>
    <property type="match status" value="1"/>
</dbReference>
<dbReference type="InterPro" id="IPR012334">
    <property type="entry name" value="Pectin_lyas_fold"/>
</dbReference>
<comment type="similarity">
    <text evidence="9">Belongs to the class I-like SAM-binding methyltransferase superfamily. Trm1 family.</text>
</comment>
<dbReference type="GO" id="GO:0160104">
    <property type="term" value="F:tRNA (guanine(26)-N2)-dimethyltransferase activity"/>
    <property type="evidence" value="ECO:0007669"/>
    <property type="project" value="UniProtKB-EC"/>
</dbReference>
<dbReference type="InterPro" id="IPR006626">
    <property type="entry name" value="PbH1"/>
</dbReference>
<dbReference type="VEuPathDB" id="FungiDB:H310_07541"/>
<dbReference type="Gene3D" id="2.160.20.10">
    <property type="entry name" value="Single-stranded right-handed beta-helix, Pectin lyase-like"/>
    <property type="match status" value="1"/>
</dbReference>
<evidence type="ECO:0000259" key="11">
    <source>
        <dbReference type="Pfam" id="PF13229"/>
    </source>
</evidence>
<dbReference type="InterPro" id="IPR011050">
    <property type="entry name" value="Pectin_lyase_fold/virulence"/>
</dbReference>
<name>A0A024U114_9STRA</name>
<protein>
    <recommendedName>
        <fullName evidence="7">tRNA (guanine(26)-N(2))-dimethyltransferase</fullName>
        <ecNumber evidence="7">2.1.1.216</ecNumber>
    </recommendedName>
</protein>
<dbReference type="InterPro" id="IPR042296">
    <property type="entry name" value="tRNA_met_Trm1_C"/>
</dbReference>
<evidence type="ECO:0000256" key="8">
    <source>
        <dbReference type="ARBA" id="ARBA00051897"/>
    </source>
</evidence>
<dbReference type="EC" id="2.1.1.216" evidence="7"/>
<evidence type="ECO:0000256" key="4">
    <source>
        <dbReference type="ARBA" id="ARBA00022691"/>
    </source>
</evidence>
<dbReference type="GO" id="GO:0000049">
    <property type="term" value="F:tRNA binding"/>
    <property type="evidence" value="ECO:0007669"/>
    <property type="project" value="UniProtKB-UniRule"/>
</dbReference>
<dbReference type="InterPro" id="IPR002905">
    <property type="entry name" value="Trm1"/>
</dbReference>
<dbReference type="OrthoDB" id="6349953at2759"/>
<dbReference type="PANTHER" id="PTHR10631:SF3">
    <property type="entry name" value="TRNA (GUANINE(26)-N(2))-DIMETHYLTRANSFERASE"/>
    <property type="match status" value="1"/>
</dbReference>
<dbReference type="Pfam" id="PF02005">
    <property type="entry name" value="TRM"/>
    <property type="match status" value="1"/>
</dbReference>